<keyword evidence="5 10" id="KW-0175">Coiled coil</keyword>
<dbReference type="EMBL" id="CP111023">
    <property type="protein sequence ID" value="WAR21217.1"/>
    <property type="molecule type" value="Genomic_DNA"/>
</dbReference>
<evidence type="ECO:0000256" key="4">
    <source>
        <dbReference type="ARBA" id="ARBA00022737"/>
    </source>
</evidence>
<evidence type="ECO:0000256" key="2">
    <source>
        <dbReference type="ARBA" id="ARBA00022490"/>
    </source>
</evidence>
<keyword evidence="4" id="KW-0677">Repeat</keyword>
<feature type="coiled-coil region" evidence="10">
    <location>
        <begin position="1351"/>
        <end position="1392"/>
    </location>
</feature>
<dbReference type="InterPro" id="IPR001680">
    <property type="entry name" value="WD40_rpt"/>
</dbReference>
<feature type="region of interest" description="Disordered" evidence="11">
    <location>
        <begin position="610"/>
        <end position="662"/>
    </location>
</feature>
<dbReference type="Pfam" id="PF25828">
    <property type="entry name" value="CC_Cfap43"/>
    <property type="match status" value="1"/>
</dbReference>
<evidence type="ECO:0000256" key="9">
    <source>
        <dbReference type="ARBA" id="ARBA00023662"/>
    </source>
</evidence>
<dbReference type="Gene3D" id="2.130.10.10">
    <property type="entry name" value="YVTN repeat-like/Quinoprotein amine dehydrogenase"/>
    <property type="match status" value="2"/>
</dbReference>
<accession>A0ABY7FGH4</accession>
<evidence type="ECO:0000256" key="10">
    <source>
        <dbReference type="SAM" id="Coils"/>
    </source>
</evidence>
<sequence length="1459" mass="167676">MDQVGKLELSWAQGYNGDQACYIDKDVICYLCGNNVKFVAEDGAETVFKFPGEGVGPLAVHSLSRCFAVAEQCINPKIYVFIYPTFRSMSVLEGGAKLEYSKLFFSSSDYLCSLSGIPENFDKGIKLCTFALSRDNIPTSISFNPGNWRQICVTTEKTITLLNIEQSNKYYVMQPRRIRLPAVDPEMEEYDEFDRDIPTRASTRMTRYTVDVPKAAKAGLVGELAEKLDDIQDETERVDSEQYRGKVIYYPPKIPDAPDSRMSSAGFQRESMDGTIRLVDVKSSDVSGSLHLYEPGAPESLKLLRNLHHGEFVSIGILPGNEYCVTCRVNGEIQVWSVDKGHLISSVSIDMPAYSMACSPLLNVCAVGTAGGFIYYVDLCNIDEPRVVERVRVYEGTVANLVYQDTGAYLLSASEDGQVFLIDGRASKKFKPLAHTDTSGTIHVIVTHNTTGNRRSGANYLTYFSVSEEVIRDKSIRKVTLKLAVPSYGVAISEGDTELEKLRMEPVAEFPGHQLPGGQCLLSPHHKWLATFGTDGSIMLRTIGQMDKTVSLTPHDYRIGGVKAVAFAEDSQHIFTTGFDGVLTCYSWNYSPTGLGKAKSAMEAARAKKSKLMTSQKEENDVIQGMPEWEPERGTRPTSEKQQGTNREAREKAKRDEALERDEIYKTPTPIPEDNSTWLQVQELELQSMLRNNETLPDIEQLNHHEFDLDIEEQLRLQAEADLEVERVREEIEFENLAKMYLREMIKRECWDEMAFNSNLEVSNFPMRERPKETKQLLETVTKRRQIEIAEEKARKETLEITTKLVPTTADDEGGEGEDDDGKEQPSTTGSLGAQYGGGSELFYSQFELHAREQKVNQIVLLEDAIFRIKNLFNKEFDELFLKKEQEIGKITDKNKRIKKIIADLELVEEVIEPTMGIAEKPEILLTVNDDEVKVEKFYTPEQRKEIEKKKKEEEERRARERGDNIRERALVDMMGGVLEIKKEDELKMDIPKPAFMSQKEESEWSEDEQKAAKEFERREELKILRLRYSLLVEEEMETQENELLRLFEQKKVNKETRKSVDAFREQYDILLAEDKVMDKQFKKEFQDVSAVQQDQLYRFFKKRPRALKITRAEGDANMLPNPFADRPSTARTNAQTDSYMSNQMTDLDKLSNCPEGVEQSVWDRLCRYRMEKVRSENLLKSSALVLAEMNTFLGKRQEEDERLRNDIDHIQDQLSKLREDRTRFNLNLEVQLLLKQGQVEVDAGTFIHDYKDSALIHRSVVEELNNNIKGLGESKIASMVESKDFRKGIIQLEWEHKKMLMQMEDLQNKMKDIQFMKVTREIQLFLNSPDYEGRKQGEVGKLEQTILQQKQIHEKNIDERQKQLKELERTIKQRENENEQVLKELENLNVSVYERRHIEEVNADRRNDSGAEKRYQEIVQRRKLVDLAKAQAQEVAVLRAEVERLRMRTFPALVQVEH</sequence>
<name>A0ABY7FGH4_MYAAR</name>
<dbReference type="SMART" id="SM00320">
    <property type="entry name" value="WD40"/>
    <property type="match status" value="5"/>
</dbReference>
<evidence type="ECO:0000313" key="12">
    <source>
        <dbReference type="EMBL" id="WAR21217.1"/>
    </source>
</evidence>
<keyword evidence="7" id="KW-0966">Cell projection</keyword>
<evidence type="ECO:0000256" key="8">
    <source>
        <dbReference type="ARBA" id="ARBA00023605"/>
    </source>
</evidence>
<evidence type="ECO:0000256" key="7">
    <source>
        <dbReference type="ARBA" id="ARBA00023273"/>
    </source>
</evidence>
<keyword evidence="3" id="KW-0853">WD repeat</keyword>
<comment type="similarity">
    <text evidence="8">Belongs to the CFAP43 family.</text>
</comment>
<dbReference type="Proteomes" id="UP001164746">
    <property type="component" value="Chromosome 12"/>
</dbReference>
<evidence type="ECO:0000256" key="3">
    <source>
        <dbReference type="ARBA" id="ARBA00022574"/>
    </source>
</evidence>
<protein>
    <recommendedName>
        <fullName evidence="9">Cilia- and flagella-associated protein 43</fullName>
    </recommendedName>
</protein>
<dbReference type="SUPFAM" id="SSF50978">
    <property type="entry name" value="WD40 repeat-like"/>
    <property type="match status" value="1"/>
</dbReference>
<organism evidence="12 13">
    <name type="scientific">Mya arenaria</name>
    <name type="common">Soft-shell clam</name>
    <dbReference type="NCBI Taxonomy" id="6604"/>
    <lineage>
        <taxon>Eukaryota</taxon>
        <taxon>Metazoa</taxon>
        <taxon>Spiralia</taxon>
        <taxon>Lophotrochozoa</taxon>
        <taxon>Mollusca</taxon>
        <taxon>Bivalvia</taxon>
        <taxon>Autobranchia</taxon>
        <taxon>Heteroconchia</taxon>
        <taxon>Euheterodonta</taxon>
        <taxon>Imparidentia</taxon>
        <taxon>Neoheterodontei</taxon>
        <taxon>Myida</taxon>
        <taxon>Myoidea</taxon>
        <taxon>Myidae</taxon>
        <taxon>Mya</taxon>
    </lineage>
</organism>
<proteinExistence type="inferred from homology"/>
<evidence type="ECO:0000313" key="13">
    <source>
        <dbReference type="Proteomes" id="UP001164746"/>
    </source>
</evidence>
<feature type="coiled-coil region" evidence="10">
    <location>
        <begin position="1201"/>
        <end position="1228"/>
    </location>
</feature>
<evidence type="ECO:0000256" key="5">
    <source>
        <dbReference type="ARBA" id="ARBA00023054"/>
    </source>
</evidence>
<comment type="subcellular location">
    <subcellularLocation>
        <location evidence="1">Cytoplasm</location>
        <location evidence="1">Cytoskeleton</location>
        <location evidence="1">Cilium axoneme</location>
    </subcellularLocation>
</comment>
<dbReference type="InterPro" id="IPR036322">
    <property type="entry name" value="WD40_repeat_dom_sf"/>
</dbReference>
<dbReference type="PANTHER" id="PTHR14885">
    <property type="entry name" value="CILIA- AND FLAGELLA-ASSOCIATED PROTEIN 43-RELATED"/>
    <property type="match status" value="1"/>
</dbReference>
<evidence type="ECO:0000256" key="6">
    <source>
        <dbReference type="ARBA" id="ARBA00023212"/>
    </source>
</evidence>
<dbReference type="PANTHER" id="PTHR14885:SF1">
    <property type="entry name" value="CILIA- AND FLAGELLA-ASSOCIATED PROTEIN 43"/>
    <property type="match status" value="1"/>
</dbReference>
<feature type="coiled-coil region" evidence="10">
    <location>
        <begin position="942"/>
        <end position="969"/>
    </location>
</feature>
<feature type="compositionally biased region" description="Basic and acidic residues" evidence="11">
    <location>
        <begin position="647"/>
        <end position="662"/>
    </location>
</feature>
<feature type="compositionally biased region" description="Acidic residues" evidence="11">
    <location>
        <begin position="810"/>
        <end position="822"/>
    </location>
</feature>
<feature type="region of interest" description="Disordered" evidence="11">
    <location>
        <begin position="801"/>
        <end position="836"/>
    </location>
</feature>
<feature type="compositionally biased region" description="Basic and acidic residues" evidence="11">
    <location>
        <begin position="630"/>
        <end position="639"/>
    </location>
</feature>
<dbReference type="InterPro" id="IPR015943">
    <property type="entry name" value="WD40/YVTN_repeat-like_dom_sf"/>
</dbReference>
<keyword evidence="6" id="KW-0206">Cytoskeleton</keyword>
<keyword evidence="13" id="KW-1185">Reference proteome</keyword>
<evidence type="ECO:0000256" key="11">
    <source>
        <dbReference type="SAM" id="MobiDB-lite"/>
    </source>
</evidence>
<gene>
    <name evidence="12" type="ORF">MAR_015191</name>
</gene>
<keyword evidence="2" id="KW-0963">Cytoplasm</keyword>
<reference evidence="12" key="1">
    <citation type="submission" date="2022-11" db="EMBL/GenBank/DDBJ databases">
        <title>Centuries of genome instability and evolution in soft-shell clam transmissible cancer (bioRxiv).</title>
        <authorList>
            <person name="Hart S.F.M."/>
            <person name="Yonemitsu M.A."/>
            <person name="Giersch R.M."/>
            <person name="Beal B.F."/>
            <person name="Arriagada G."/>
            <person name="Davis B.W."/>
            <person name="Ostrander E.A."/>
            <person name="Goff S.P."/>
            <person name="Metzger M.J."/>
        </authorList>
    </citation>
    <scope>NUCLEOTIDE SEQUENCE</scope>
    <source>
        <strain evidence="12">MELC-2E11</strain>
        <tissue evidence="12">Siphon/mantle</tissue>
    </source>
</reference>
<evidence type="ECO:0000256" key="1">
    <source>
        <dbReference type="ARBA" id="ARBA00004430"/>
    </source>
</evidence>